<comment type="subcellular location">
    <subcellularLocation>
        <location evidence="1">Cell outer membrane</location>
    </subcellularLocation>
</comment>
<dbReference type="KEGG" id="phe:Phep_2140"/>
<evidence type="ECO:0000259" key="7">
    <source>
        <dbReference type="Pfam" id="PF07980"/>
    </source>
</evidence>
<dbReference type="STRING" id="485917.Phep_2140"/>
<organism evidence="9 10">
    <name type="scientific">Pedobacter heparinus (strain ATCC 13125 / DSM 2366 / CIP 104194 / JCM 7457 / NBRC 12017 / NCIMB 9290 / NRRL B-14731 / HIM 762-3)</name>
    <dbReference type="NCBI Taxonomy" id="485917"/>
    <lineage>
        <taxon>Bacteria</taxon>
        <taxon>Pseudomonadati</taxon>
        <taxon>Bacteroidota</taxon>
        <taxon>Sphingobacteriia</taxon>
        <taxon>Sphingobacteriales</taxon>
        <taxon>Sphingobacteriaceae</taxon>
        <taxon>Pedobacter</taxon>
    </lineage>
</organism>
<feature type="domain" description="RagB/SusD" evidence="7">
    <location>
        <begin position="279"/>
        <end position="529"/>
    </location>
</feature>
<feature type="domain" description="SusD-like N-terminal" evidence="8">
    <location>
        <begin position="106"/>
        <end position="226"/>
    </location>
</feature>
<accession>C6XXS6</accession>
<dbReference type="Pfam" id="PF07980">
    <property type="entry name" value="SusD_RagB"/>
    <property type="match status" value="1"/>
</dbReference>
<evidence type="ECO:0000256" key="4">
    <source>
        <dbReference type="ARBA" id="ARBA00023136"/>
    </source>
</evidence>
<dbReference type="InterPro" id="IPR011990">
    <property type="entry name" value="TPR-like_helical_dom_sf"/>
</dbReference>
<keyword evidence="5" id="KW-0998">Cell outer membrane</keyword>
<feature type="chain" id="PRO_5005668838" evidence="6">
    <location>
        <begin position="22"/>
        <end position="529"/>
    </location>
</feature>
<dbReference type="HOGENOM" id="CLU_015553_0_0_10"/>
<evidence type="ECO:0000256" key="2">
    <source>
        <dbReference type="ARBA" id="ARBA00006275"/>
    </source>
</evidence>
<evidence type="ECO:0000256" key="5">
    <source>
        <dbReference type="ARBA" id="ARBA00023237"/>
    </source>
</evidence>
<dbReference type="RefSeq" id="WP_015807957.1">
    <property type="nucleotide sequence ID" value="NC_013061.1"/>
</dbReference>
<evidence type="ECO:0000256" key="3">
    <source>
        <dbReference type="ARBA" id="ARBA00022729"/>
    </source>
</evidence>
<dbReference type="Pfam" id="PF14322">
    <property type="entry name" value="SusD-like_3"/>
    <property type="match status" value="1"/>
</dbReference>
<dbReference type="eggNOG" id="COG1435">
    <property type="taxonomic scope" value="Bacteria"/>
</dbReference>
<name>C6XXS6_PEDHD</name>
<dbReference type="AlphaFoldDB" id="C6XXS6"/>
<evidence type="ECO:0000313" key="10">
    <source>
        <dbReference type="Proteomes" id="UP000000852"/>
    </source>
</evidence>
<evidence type="ECO:0000256" key="6">
    <source>
        <dbReference type="SAM" id="SignalP"/>
    </source>
</evidence>
<dbReference type="Proteomes" id="UP000000852">
    <property type="component" value="Chromosome"/>
</dbReference>
<keyword evidence="10" id="KW-1185">Reference proteome</keyword>
<keyword evidence="4" id="KW-0472">Membrane</keyword>
<evidence type="ECO:0000313" key="9">
    <source>
        <dbReference type="EMBL" id="ACU04344.1"/>
    </source>
</evidence>
<dbReference type="InterPro" id="IPR012944">
    <property type="entry name" value="SusD_RagB_dom"/>
</dbReference>
<sequence length="529" mass="59237">MKNISILFLLSLLLVSCYKDALETQPNDRYTEDTYWTSEKTAMAGLTGCYQVLTSNSLYGYATPLWEETATPNAYNYDNSAGFGLIALGTHTATNAGAGNIVSGVIEFRWKDCYRGIGRCNTLLDRINAVPMADVLKDRMKAEAKFLRGLYYSILATYYGGVPLILTPPNFDQDAKLPRNSRAEVVQQVVKDMDEAAMVLPPKFTGNDIGRATSGAALAIKARMLLFEASPLNNPSGDLTKWVAAANAAKAIIDLPGTGYGLFPNYRQLFLPANENKQETVFDVQYTISTTGFGNSFDLINRLYNTNAPLRDLINAYDMKDGLPPAQSPLYDALKPYDNRDPRMYQTIIYPGDTYLGAPVTTATFKQTGYGVKKYGIYDKEAVAAADLINSAGRSQINYMVVRYADVLLMYAEAQNEVLGAPDVTVRNAVELVRQRAGLVPYQVSATLTKPQMRELIRHERRIEFACEGFYYTDIRRWKTAEQVLTGPIFNSQNQQIVTRNFNPLRDYWWPIAQTQRELNPNLEQNDNY</sequence>
<evidence type="ECO:0000259" key="8">
    <source>
        <dbReference type="Pfam" id="PF14322"/>
    </source>
</evidence>
<comment type="similarity">
    <text evidence="2">Belongs to the SusD family.</text>
</comment>
<gene>
    <name evidence="9" type="ordered locus">Phep_2140</name>
</gene>
<reference evidence="9 10" key="1">
    <citation type="journal article" date="2009" name="Stand. Genomic Sci.">
        <title>Complete genome sequence of Pedobacter heparinus type strain (HIM 762-3).</title>
        <authorList>
            <person name="Han C."/>
            <person name="Spring S."/>
            <person name="Lapidus A."/>
            <person name="Del Rio T.G."/>
            <person name="Tice H."/>
            <person name="Copeland A."/>
            <person name="Cheng J.F."/>
            <person name="Lucas S."/>
            <person name="Chen F."/>
            <person name="Nolan M."/>
            <person name="Bruce D."/>
            <person name="Goodwin L."/>
            <person name="Pitluck S."/>
            <person name="Ivanova N."/>
            <person name="Mavromatis K."/>
            <person name="Mikhailova N."/>
            <person name="Pati A."/>
            <person name="Chen A."/>
            <person name="Palaniappan K."/>
            <person name="Land M."/>
            <person name="Hauser L."/>
            <person name="Chang Y.J."/>
            <person name="Jeffries C.C."/>
            <person name="Saunders E."/>
            <person name="Chertkov O."/>
            <person name="Brettin T."/>
            <person name="Goker M."/>
            <person name="Rohde M."/>
            <person name="Bristow J."/>
            <person name="Eisen J.A."/>
            <person name="Markowitz V."/>
            <person name="Hugenholtz P."/>
            <person name="Kyrpides N.C."/>
            <person name="Klenk H.P."/>
            <person name="Detter J.C."/>
        </authorList>
    </citation>
    <scope>NUCLEOTIDE SEQUENCE [LARGE SCALE GENOMIC DNA]</scope>
    <source>
        <strain evidence="10">ATCC 13125 / DSM 2366 / CIP 104194 / JCM 7457 / NBRC 12017 / NCIMB 9290 / NRRL B-14731 / HIM 762-3</strain>
    </source>
</reference>
<feature type="signal peptide" evidence="6">
    <location>
        <begin position="1"/>
        <end position="21"/>
    </location>
</feature>
<dbReference type="OrthoDB" id="5694214at2"/>
<dbReference type="Gene3D" id="1.25.40.390">
    <property type="match status" value="1"/>
</dbReference>
<dbReference type="SUPFAM" id="SSF48452">
    <property type="entry name" value="TPR-like"/>
    <property type="match status" value="1"/>
</dbReference>
<dbReference type="EMBL" id="CP001681">
    <property type="protein sequence ID" value="ACU04344.1"/>
    <property type="molecule type" value="Genomic_DNA"/>
</dbReference>
<dbReference type="InterPro" id="IPR033985">
    <property type="entry name" value="SusD-like_N"/>
</dbReference>
<dbReference type="GO" id="GO:0009279">
    <property type="term" value="C:cell outer membrane"/>
    <property type="evidence" value="ECO:0007669"/>
    <property type="project" value="UniProtKB-SubCell"/>
</dbReference>
<protein>
    <submittedName>
        <fullName evidence="9">RagB/SusD domain protein</fullName>
    </submittedName>
</protein>
<dbReference type="PROSITE" id="PS51257">
    <property type="entry name" value="PROKAR_LIPOPROTEIN"/>
    <property type="match status" value="1"/>
</dbReference>
<proteinExistence type="inferred from homology"/>
<evidence type="ECO:0000256" key="1">
    <source>
        <dbReference type="ARBA" id="ARBA00004442"/>
    </source>
</evidence>
<keyword evidence="3 6" id="KW-0732">Signal</keyword>